<protein>
    <submittedName>
        <fullName evidence="3">Uncharacterized protein</fullName>
    </submittedName>
</protein>
<dbReference type="AlphaFoldDB" id="A0A1I7TAC0"/>
<sequence length="134" mass="15352">MDRILNLFGRFYTLVNLFDKSVCRHLSRVPLITRVAQWFGMFEMRRSSSLSTRHPHLPTLFVHGNIFKSFSKSQCAMAVLPTNNNNFNDCSTNNTSFTWIISPLARVTRMRSPSPSQLHHQLPSSSTCTTTDPF</sequence>
<name>A0A1I7TAC0_9PELO</name>
<proteinExistence type="predicted"/>
<dbReference type="WBParaSite" id="Csp11.Scaffold563.g3979.t1">
    <property type="protein sequence ID" value="Csp11.Scaffold563.g3979.t1"/>
    <property type="gene ID" value="Csp11.Scaffold563.g3979"/>
</dbReference>
<reference evidence="3" key="1">
    <citation type="submission" date="2016-11" db="UniProtKB">
        <authorList>
            <consortium name="WormBaseParasite"/>
        </authorList>
    </citation>
    <scope>IDENTIFICATION</scope>
</reference>
<dbReference type="Proteomes" id="UP000095282">
    <property type="component" value="Unplaced"/>
</dbReference>
<evidence type="ECO:0000313" key="2">
    <source>
        <dbReference type="Proteomes" id="UP000095282"/>
    </source>
</evidence>
<keyword evidence="2" id="KW-1185">Reference proteome</keyword>
<feature type="region of interest" description="Disordered" evidence="1">
    <location>
        <begin position="112"/>
        <end position="134"/>
    </location>
</feature>
<organism evidence="2 3">
    <name type="scientific">Caenorhabditis tropicalis</name>
    <dbReference type="NCBI Taxonomy" id="1561998"/>
    <lineage>
        <taxon>Eukaryota</taxon>
        <taxon>Metazoa</taxon>
        <taxon>Ecdysozoa</taxon>
        <taxon>Nematoda</taxon>
        <taxon>Chromadorea</taxon>
        <taxon>Rhabditida</taxon>
        <taxon>Rhabditina</taxon>
        <taxon>Rhabditomorpha</taxon>
        <taxon>Rhabditoidea</taxon>
        <taxon>Rhabditidae</taxon>
        <taxon>Peloderinae</taxon>
        <taxon>Caenorhabditis</taxon>
    </lineage>
</organism>
<dbReference type="STRING" id="1561998.A0A1I7TAC0"/>
<evidence type="ECO:0000256" key="1">
    <source>
        <dbReference type="SAM" id="MobiDB-lite"/>
    </source>
</evidence>
<accession>A0A1I7TAC0</accession>
<evidence type="ECO:0000313" key="3">
    <source>
        <dbReference type="WBParaSite" id="Csp11.Scaffold563.g3979.t1"/>
    </source>
</evidence>